<proteinExistence type="predicted"/>
<evidence type="ECO:0000313" key="1">
    <source>
        <dbReference type="EMBL" id="JAD52563.1"/>
    </source>
</evidence>
<dbReference type="EMBL" id="GBRH01245332">
    <property type="protein sequence ID" value="JAD52563.1"/>
    <property type="molecule type" value="Transcribed_RNA"/>
</dbReference>
<reference evidence="1" key="2">
    <citation type="journal article" date="2015" name="Data Brief">
        <title>Shoot transcriptome of the giant reed, Arundo donax.</title>
        <authorList>
            <person name="Barrero R.A."/>
            <person name="Guerrero F.D."/>
            <person name="Moolhuijzen P."/>
            <person name="Goolsby J.A."/>
            <person name="Tidwell J."/>
            <person name="Bellgard S.E."/>
            <person name="Bellgard M.I."/>
        </authorList>
    </citation>
    <scope>NUCLEOTIDE SEQUENCE</scope>
    <source>
        <tissue evidence="1">Shoot tissue taken approximately 20 cm above the soil surface</tissue>
    </source>
</reference>
<reference evidence="1" key="1">
    <citation type="submission" date="2014-09" db="EMBL/GenBank/DDBJ databases">
        <authorList>
            <person name="Magalhaes I.L.F."/>
            <person name="Oliveira U."/>
            <person name="Santos F.R."/>
            <person name="Vidigal T.H.D.A."/>
            <person name="Brescovit A.D."/>
            <person name="Santos A.J."/>
        </authorList>
    </citation>
    <scope>NUCLEOTIDE SEQUENCE</scope>
    <source>
        <tissue evidence="1">Shoot tissue taken approximately 20 cm above the soil surface</tissue>
    </source>
</reference>
<accession>A0A0A9ART7</accession>
<organism evidence="1">
    <name type="scientific">Arundo donax</name>
    <name type="common">Giant reed</name>
    <name type="synonym">Donax arundinaceus</name>
    <dbReference type="NCBI Taxonomy" id="35708"/>
    <lineage>
        <taxon>Eukaryota</taxon>
        <taxon>Viridiplantae</taxon>
        <taxon>Streptophyta</taxon>
        <taxon>Embryophyta</taxon>
        <taxon>Tracheophyta</taxon>
        <taxon>Spermatophyta</taxon>
        <taxon>Magnoliopsida</taxon>
        <taxon>Liliopsida</taxon>
        <taxon>Poales</taxon>
        <taxon>Poaceae</taxon>
        <taxon>PACMAD clade</taxon>
        <taxon>Arundinoideae</taxon>
        <taxon>Arundineae</taxon>
        <taxon>Arundo</taxon>
    </lineage>
</organism>
<sequence length="15" mass="2120">MARIQWRRRRFRRCQ</sequence>
<protein>
    <submittedName>
        <fullName evidence="1">Uncharacterized protein</fullName>
    </submittedName>
</protein>
<name>A0A0A9ART7_ARUDO</name>